<dbReference type="SUPFAM" id="SSF55120">
    <property type="entry name" value="Pseudouridine synthase"/>
    <property type="match status" value="1"/>
</dbReference>
<dbReference type="Pfam" id="PF00849">
    <property type="entry name" value="PseudoU_synth_2"/>
    <property type="match status" value="1"/>
</dbReference>
<dbReference type="GO" id="GO:0009982">
    <property type="term" value="F:pseudouridine synthase activity"/>
    <property type="evidence" value="ECO:0007669"/>
    <property type="project" value="InterPro"/>
</dbReference>
<dbReference type="InterPro" id="IPR020103">
    <property type="entry name" value="PsdUridine_synth_cat_dom_sf"/>
</dbReference>
<dbReference type="RefSeq" id="WP_063243055.1">
    <property type="nucleotide sequence ID" value="NZ_LUKF01000003.1"/>
</dbReference>
<protein>
    <submittedName>
        <fullName evidence="6">RNA pseudouridine synthase</fullName>
    </submittedName>
</protein>
<evidence type="ECO:0000259" key="5">
    <source>
        <dbReference type="Pfam" id="PF10672"/>
    </source>
</evidence>
<feature type="domain" description="S-adenosylmethionine-dependent methyltransferase" evidence="5">
    <location>
        <begin position="291"/>
        <end position="472"/>
    </location>
</feature>
<dbReference type="Gene3D" id="3.30.2350.10">
    <property type="entry name" value="Pseudouridine synthase"/>
    <property type="match status" value="1"/>
</dbReference>
<sequence length="522" mass="60503">MTRVIKLKYTEFAGCIFVDKIAGLNTHTPEYGQRGCVEIYEEELDRKLYPVHRLDKATSGALVFPTSSEVAAELTQLFEQHKVAKRYLFLTDKKSEKKEFTYESLITKEKNSFVSSTSKEPNSKTTFKWLESVGPYELWEAIPHTGKPHQIRLHAEANGIAILGDEEHGGTHFNRLCLHSHSLSFELRGQKVHYETALPVWATAGDLLTDIEALTVAEALERRERMYKFSELPEECLRLSHREIDSYRIDQYGDHLWVYWYKESDPTVQDLLRFEKLAKKHHKKIFIRKMLNRGEDPNAEILWNIGNTSPVWIAKENGVKYELRNNTGLSPGLFLDQRENRLWVQEHAQDRRVLNLFSYTSGFSLVSALAGAQEVCTVDVSQNFIDWSKKNFEINGLNPEDDKYEFWVQDCILFLKGTIRRKRKFNLIICDPPSFGRSKNGVFSISKNFDELLINAMYCLEKNGLLLFCTNYEKWTTGDLHLKLNKLKKDFSFKILPAPSQGVDFELPDQEPLMKSIILRKN</sequence>
<reference evidence="6 7" key="1">
    <citation type="submission" date="2016-03" db="EMBL/GenBank/DDBJ databases">
        <authorList>
            <person name="Ploux O."/>
        </authorList>
    </citation>
    <scope>NUCLEOTIDE SEQUENCE [LARGE SCALE GENOMIC DNA]</scope>
    <source>
        <strain evidence="6 7">BER2</strain>
    </source>
</reference>
<evidence type="ECO:0000313" key="7">
    <source>
        <dbReference type="Proteomes" id="UP000075391"/>
    </source>
</evidence>
<dbReference type="SUPFAM" id="SSF53335">
    <property type="entry name" value="S-adenosyl-L-methionine-dependent methyltransferases"/>
    <property type="match status" value="1"/>
</dbReference>
<dbReference type="InterPro" id="IPR006145">
    <property type="entry name" value="PsdUridine_synth_RsuA/RluA"/>
</dbReference>
<accession>A0A150WUG5</accession>
<evidence type="ECO:0000256" key="3">
    <source>
        <dbReference type="ARBA" id="ARBA00022691"/>
    </source>
</evidence>
<dbReference type="Proteomes" id="UP000075391">
    <property type="component" value="Unassembled WGS sequence"/>
</dbReference>
<dbReference type="PANTHER" id="PTHR43042:SF3">
    <property type="entry name" value="RIBOSOMAL RNA LARGE SUBUNIT METHYLTRANSFERASE YWBD-RELATED"/>
    <property type="match status" value="1"/>
</dbReference>
<keyword evidence="1" id="KW-0489">Methyltransferase</keyword>
<dbReference type="PANTHER" id="PTHR43042">
    <property type="entry name" value="SAM-DEPENDENT METHYLTRANSFERASE"/>
    <property type="match status" value="1"/>
</dbReference>
<dbReference type="GO" id="GO:0006396">
    <property type="term" value="P:RNA processing"/>
    <property type="evidence" value="ECO:0007669"/>
    <property type="project" value="UniProtKB-ARBA"/>
</dbReference>
<keyword evidence="2" id="KW-0808">Transferase</keyword>
<evidence type="ECO:0000259" key="4">
    <source>
        <dbReference type="Pfam" id="PF00849"/>
    </source>
</evidence>
<comment type="caution">
    <text evidence="6">The sequence shown here is derived from an EMBL/GenBank/DDBJ whole genome shotgun (WGS) entry which is preliminary data.</text>
</comment>
<dbReference type="GO" id="GO:0008168">
    <property type="term" value="F:methyltransferase activity"/>
    <property type="evidence" value="ECO:0007669"/>
    <property type="project" value="UniProtKB-KW"/>
</dbReference>
<dbReference type="GO" id="GO:0032259">
    <property type="term" value="P:methylation"/>
    <property type="evidence" value="ECO:0007669"/>
    <property type="project" value="UniProtKB-KW"/>
</dbReference>
<dbReference type="GO" id="GO:0140098">
    <property type="term" value="F:catalytic activity, acting on RNA"/>
    <property type="evidence" value="ECO:0007669"/>
    <property type="project" value="UniProtKB-ARBA"/>
</dbReference>
<dbReference type="EMBL" id="LUKF01000003">
    <property type="protein sequence ID" value="KYG70147.1"/>
    <property type="molecule type" value="Genomic_DNA"/>
</dbReference>
<dbReference type="InterPro" id="IPR019614">
    <property type="entry name" value="SAM-dep_methyl-trfase"/>
</dbReference>
<evidence type="ECO:0000256" key="1">
    <source>
        <dbReference type="ARBA" id="ARBA00022603"/>
    </source>
</evidence>
<evidence type="ECO:0000313" key="6">
    <source>
        <dbReference type="EMBL" id="KYG70147.1"/>
    </source>
</evidence>
<proteinExistence type="predicted"/>
<feature type="domain" description="Pseudouridine synthase RsuA/RluA-like" evidence="4">
    <location>
        <begin position="16"/>
        <end position="157"/>
    </location>
</feature>
<dbReference type="AlphaFoldDB" id="A0A150WUG5"/>
<dbReference type="OrthoDB" id="5288007at2"/>
<dbReference type="Pfam" id="PF10672">
    <property type="entry name" value="Methyltrans_SAM"/>
    <property type="match status" value="1"/>
</dbReference>
<dbReference type="GO" id="GO:0001522">
    <property type="term" value="P:pseudouridine synthesis"/>
    <property type="evidence" value="ECO:0007669"/>
    <property type="project" value="InterPro"/>
</dbReference>
<dbReference type="GO" id="GO:0003723">
    <property type="term" value="F:RNA binding"/>
    <property type="evidence" value="ECO:0007669"/>
    <property type="project" value="InterPro"/>
</dbReference>
<dbReference type="Gene3D" id="3.40.50.150">
    <property type="entry name" value="Vaccinia Virus protein VP39"/>
    <property type="match status" value="1"/>
</dbReference>
<name>A0A150WUG5_BDEBC</name>
<evidence type="ECO:0000256" key="2">
    <source>
        <dbReference type="ARBA" id="ARBA00022679"/>
    </source>
</evidence>
<dbReference type="CDD" id="cd02869">
    <property type="entry name" value="PseudoU_synth_RluA_like"/>
    <property type="match status" value="1"/>
</dbReference>
<keyword evidence="3" id="KW-0949">S-adenosyl-L-methionine</keyword>
<gene>
    <name evidence="6" type="ORF">AZI85_15810</name>
</gene>
<organism evidence="6 7">
    <name type="scientific">Bdellovibrio bacteriovorus</name>
    <dbReference type="NCBI Taxonomy" id="959"/>
    <lineage>
        <taxon>Bacteria</taxon>
        <taxon>Pseudomonadati</taxon>
        <taxon>Bdellovibrionota</taxon>
        <taxon>Bdellovibrionia</taxon>
        <taxon>Bdellovibrionales</taxon>
        <taxon>Pseudobdellovibrionaceae</taxon>
        <taxon>Bdellovibrio</taxon>
    </lineage>
</organism>
<dbReference type="InterPro" id="IPR029063">
    <property type="entry name" value="SAM-dependent_MTases_sf"/>
</dbReference>
<dbReference type="CDD" id="cd02440">
    <property type="entry name" value="AdoMet_MTases"/>
    <property type="match status" value="1"/>
</dbReference>